<evidence type="ECO:0000259" key="8">
    <source>
        <dbReference type="PROSITE" id="PS50109"/>
    </source>
</evidence>
<keyword evidence="4" id="KW-0808">Transferase</keyword>
<evidence type="ECO:0000313" key="10">
    <source>
        <dbReference type="Proteomes" id="UP000537718"/>
    </source>
</evidence>
<dbReference type="CDD" id="cd00082">
    <property type="entry name" value="HisKA"/>
    <property type="match status" value="1"/>
</dbReference>
<dbReference type="EMBL" id="JACHCF010000003">
    <property type="protein sequence ID" value="MBB5620469.1"/>
    <property type="molecule type" value="Genomic_DNA"/>
</dbReference>
<feature type="transmembrane region" description="Helical" evidence="7">
    <location>
        <begin position="216"/>
        <end position="240"/>
    </location>
</feature>
<evidence type="ECO:0000256" key="3">
    <source>
        <dbReference type="ARBA" id="ARBA00022553"/>
    </source>
</evidence>
<evidence type="ECO:0000313" key="9">
    <source>
        <dbReference type="EMBL" id="MBB5620469.1"/>
    </source>
</evidence>
<proteinExistence type="predicted"/>
<keyword evidence="7" id="KW-0812">Transmembrane</keyword>
<protein>
    <recommendedName>
        <fullName evidence="2">histidine kinase</fullName>
        <ecNumber evidence="2">2.7.13.3</ecNumber>
    </recommendedName>
</protein>
<keyword evidence="7" id="KW-0472">Membrane</keyword>
<dbReference type="PROSITE" id="PS50109">
    <property type="entry name" value="HIS_KIN"/>
    <property type="match status" value="1"/>
</dbReference>
<dbReference type="SMART" id="SM00387">
    <property type="entry name" value="HATPase_c"/>
    <property type="match status" value="1"/>
</dbReference>
<dbReference type="AlphaFoldDB" id="A0A7W9DJ94"/>
<reference evidence="9 10" key="1">
    <citation type="submission" date="2020-08" db="EMBL/GenBank/DDBJ databases">
        <title>Genomic Encyclopedia of Type Strains, Phase IV (KMG-V): Genome sequencing to study the core and pangenomes of soil and plant-associated prokaryotes.</title>
        <authorList>
            <person name="Whitman W."/>
        </authorList>
    </citation>
    <scope>NUCLEOTIDE SEQUENCE [LARGE SCALE GENOMIC DNA]</scope>
    <source>
        <strain evidence="9 10">MP7CTX6</strain>
    </source>
</reference>
<comment type="catalytic activity">
    <reaction evidence="1">
        <text>ATP + protein L-histidine = ADP + protein N-phospho-L-histidine.</text>
        <dbReference type="EC" id="2.7.13.3"/>
    </reaction>
</comment>
<keyword evidence="5 9" id="KW-0418">Kinase</keyword>
<accession>A0A7W9DJ94</accession>
<dbReference type="RefSeq" id="WP_183866494.1">
    <property type="nucleotide sequence ID" value="NZ_JACHCF010000003.1"/>
</dbReference>
<dbReference type="EC" id="2.7.13.3" evidence="2"/>
<name>A0A7W9DJ94_9SPHI</name>
<organism evidence="9 10">
    <name type="scientific">Pedobacter cryoconitis</name>
    <dbReference type="NCBI Taxonomy" id="188932"/>
    <lineage>
        <taxon>Bacteria</taxon>
        <taxon>Pseudomonadati</taxon>
        <taxon>Bacteroidota</taxon>
        <taxon>Sphingobacteriia</taxon>
        <taxon>Sphingobacteriales</taxon>
        <taxon>Sphingobacteriaceae</taxon>
        <taxon>Pedobacter</taxon>
    </lineage>
</organism>
<dbReference type="InterPro" id="IPR004358">
    <property type="entry name" value="Sig_transdc_His_kin-like_C"/>
</dbReference>
<dbReference type="InterPro" id="IPR003594">
    <property type="entry name" value="HATPase_dom"/>
</dbReference>
<dbReference type="GO" id="GO:0005886">
    <property type="term" value="C:plasma membrane"/>
    <property type="evidence" value="ECO:0007669"/>
    <property type="project" value="TreeGrafter"/>
</dbReference>
<keyword evidence="7" id="KW-1133">Transmembrane helix</keyword>
<dbReference type="InterPro" id="IPR036097">
    <property type="entry name" value="HisK_dim/P_sf"/>
</dbReference>
<dbReference type="SUPFAM" id="SSF47384">
    <property type="entry name" value="Homodimeric domain of signal transducing histidine kinase"/>
    <property type="match status" value="1"/>
</dbReference>
<evidence type="ECO:0000256" key="2">
    <source>
        <dbReference type="ARBA" id="ARBA00012438"/>
    </source>
</evidence>
<gene>
    <name evidence="9" type="ORF">HDE69_001518</name>
</gene>
<evidence type="ECO:0000256" key="1">
    <source>
        <dbReference type="ARBA" id="ARBA00000085"/>
    </source>
</evidence>
<comment type="caution">
    <text evidence="9">The sequence shown here is derived from an EMBL/GenBank/DDBJ whole genome shotgun (WGS) entry which is preliminary data.</text>
</comment>
<dbReference type="Gene3D" id="1.10.287.130">
    <property type="match status" value="1"/>
</dbReference>
<dbReference type="Gene3D" id="3.30.565.10">
    <property type="entry name" value="Histidine kinase-like ATPase, C-terminal domain"/>
    <property type="match status" value="1"/>
</dbReference>
<dbReference type="FunFam" id="3.30.565.10:FF:000006">
    <property type="entry name" value="Sensor histidine kinase WalK"/>
    <property type="match status" value="1"/>
</dbReference>
<evidence type="ECO:0000256" key="6">
    <source>
        <dbReference type="ARBA" id="ARBA00023012"/>
    </source>
</evidence>
<dbReference type="PANTHER" id="PTHR45453">
    <property type="entry name" value="PHOSPHATE REGULON SENSOR PROTEIN PHOR"/>
    <property type="match status" value="1"/>
</dbReference>
<keyword evidence="3" id="KW-0597">Phosphoprotein</keyword>
<dbReference type="Pfam" id="PF00512">
    <property type="entry name" value="HisKA"/>
    <property type="match status" value="1"/>
</dbReference>
<dbReference type="SMART" id="SM00388">
    <property type="entry name" value="HisKA"/>
    <property type="match status" value="1"/>
</dbReference>
<dbReference type="InterPro" id="IPR036890">
    <property type="entry name" value="HATPase_C_sf"/>
</dbReference>
<dbReference type="InterPro" id="IPR003661">
    <property type="entry name" value="HisK_dim/P_dom"/>
</dbReference>
<dbReference type="InterPro" id="IPR005467">
    <property type="entry name" value="His_kinase_dom"/>
</dbReference>
<dbReference type="CDD" id="cd00075">
    <property type="entry name" value="HATPase"/>
    <property type="match status" value="1"/>
</dbReference>
<dbReference type="Proteomes" id="UP000537718">
    <property type="component" value="Unassembled WGS sequence"/>
</dbReference>
<dbReference type="PRINTS" id="PR00344">
    <property type="entry name" value="BCTRLSENSOR"/>
</dbReference>
<sequence length="474" mass="53213">MTFCILGVILTQGVWLYKDYTYYSGQPLFSTDFDVFMPADAPSALTNSRSIIAYSTTVNASESKDFARRTAGLPAIVAYPATIAMKVTPRYYPKSDSIITLSPRISATTAPRRTTSALQTPPIGASPEYQRVAWHPVTAPGIRLDTIQRARRAINVQLKNLPAATTAGLRSVPSATSIELKRPDGNYEVTEHGDAEVYQAVPYKAPLLHVLQKMKWQFGASILLILFTTSCFIYMLITIFMQRKLSVVKNDMINNMTHELKTPLSTVSVAIEAMRNYEVLEDKDKTSLYLNVSKNELDHLSRLIEMILELSVFEHHKMVLFKESINVNHLIEEIIKKYSLADDPASIELYADNFQDILVDPVHLGNAVRNLIDNAIKYSLTKPKIIIRSYLTKKGWALTVSDQGIGIPEVYQKSVFDQFFRVPDKRLQRIKGFGLGLAYVKQVAEQHQGTISLYSREGNGSIFTILIPVKPLKT</sequence>
<dbReference type="SUPFAM" id="SSF55874">
    <property type="entry name" value="ATPase domain of HSP90 chaperone/DNA topoisomerase II/histidine kinase"/>
    <property type="match status" value="1"/>
</dbReference>
<dbReference type="GO" id="GO:0004721">
    <property type="term" value="F:phosphoprotein phosphatase activity"/>
    <property type="evidence" value="ECO:0007669"/>
    <property type="project" value="TreeGrafter"/>
</dbReference>
<evidence type="ECO:0000256" key="4">
    <source>
        <dbReference type="ARBA" id="ARBA00022679"/>
    </source>
</evidence>
<dbReference type="Pfam" id="PF02518">
    <property type="entry name" value="HATPase_c"/>
    <property type="match status" value="1"/>
</dbReference>
<dbReference type="PANTHER" id="PTHR45453:SF1">
    <property type="entry name" value="PHOSPHATE REGULON SENSOR PROTEIN PHOR"/>
    <property type="match status" value="1"/>
</dbReference>
<keyword evidence="6" id="KW-0902">Two-component regulatory system</keyword>
<feature type="domain" description="Histidine kinase" evidence="8">
    <location>
        <begin position="255"/>
        <end position="471"/>
    </location>
</feature>
<dbReference type="InterPro" id="IPR050351">
    <property type="entry name" value="BphY/WalK/GraS-like"/>
</dbReference>
<evidence type="ECO:0000256" key="5">
    <source>
        <dbReference type="ARBA" id="ARBA00022777"/>
    </source>
</evidence>
<dbReference type="GO" id="GO:0016036">
    <property type="term" value="P:cellular response to phosphate starvation"/>
    <property type="evidence" value="ECO:0007669"/>
    <property type="project" value="TreeGrafter"/>
</dbReference>
<dbReference type="GO" id="GO:0000155">
    <property type="term" value="F:phosphorelay sensor kinase activity"/>
    <property type="evidence" value="ECO:0007669"/>
    <property type="project" value="InterPro"/>
</dbReference>
<evidence type="ECO:0000256" key="7">
    <source>
        <dbReference type="SAM" id="Phobius"/>
    </source>
</evidence>